<comment type="caution">
    <text evidence="15">The sequence shown here is derived from an EMBL/GenBank/DDBJ whole genome shotgun (WGS) entry which is preliminary data.</text>
</comment>
<protein>
    <recommendedName>
        <fullName evidence="5 12">tRNA dimethylallyltransferase</fullName>
        <ecNumber evidence="4 12">2.5.1.75</ecNumber>
    </recommendedName>
</protein>
<keyword evidence="10" id="KW-0460">Magnesium</keyword>
<dbReference type="Pfam" id="PF01715">
    <property type="entry name" value="IPPT"/>
    <property type="match status" value="1"/>
</dbReference>
<keyword evidence="8 14" id="KW-0547">Nucleotide-binding</keyword>
<proteinExistence type="inferred from homology"/>
<evidence type="ECO:0000313" key="16">
    <source>
        <dbReference type="Proteomes" id="UP001228376"/>
    </source>
</evidence>
<accession>A0ABU5CJV8</accession>
<evidence type="ECO:0000256" key="10">
    <source>
        <dbReference type="ARBA" id="ARBA00022842"/>
    </source>
</evidence>
<dbReference type="InterPro" id="IPR027417">
    <property type="entry name" value="P-loop_NTPase"/>
</dbReference>
<evidence type="ECO:0000256" key="13">
    <source>
        <dbReference type="RuleBase" id="RU003784"/>
    </source>
</evidence>
<evidence type="ECO:0000256" key="12">
    <source>
        <dbReference type="RuleBase" id="RU003783"/>
    </source>
</evidence>
<dbReference type="SUPFAM" id="SSF52540">
    <property type="entry name" value="P-loop containing nucleoside triphosphate hydrolases"/>
    <property type="match status" value="1"/>
</dbReference>
<evidence type="ECO:0000256" key="1">
    <source>
        <dbReference type="ARBA" id="ARBA00001946"/>
    </source>
</evidence>
<dbReference type="Gene3D" id="3.40.50.300">
    <property type="entry name" value="P-loop containing nucleotide triphosphate hydrolases"/>
    <property type="match status" value="1"/>
</dbReference>
<keyword evidence="9 14" id="KW-0067">ATP-binding</keyword>
<dbReference type="EMBL" id="JAROCA020000001">
    <property type="protein sequence ID" value="MDY0405803.1"/>
    <property type="molecule type" value="Genomic_DNA"/>
</dbReference>
<dbReference type="GO" id="GO:0052381">
    <property type="term" value="F:tRNA dimethylallyltransferase activity"/>
    <property type="evidence" value="ECO:0007669"/>
    <property type="project" value="UniProtKB-EC"/>
</dbReference>
<dbReference type="PANTHER" id="PTHR11088:SF60">
    <property type="entry name" value="TRNA DIMETHYLALLYLTRANSFERASE"/>
    <property type="match status" value="1"/>
</dbReference>
<dbReference type="InterPro" id="IPR039657">
    <property type="entry name" value="Dimethylallyltransferase"/>
</dbReference>
<comment type="catalytic activity">
    <reaction evidence="11 12">
        <text>adenosine(37) in tRNA + dimethylallyl diphosphate = N(6)-dimethylallyladenosine(37) in tRNA + diphosphate</text>
        <dbReference type="Rhea" id="RHEA:26482"/>
        <dbReference type="Rhea" id="RHEA-COMP:10162"/>
        <dbReference type="Rhea" id="RHEA-COMP:10375"/>
        <dbReference type="ChEBI" id="CHEBI:33019"/>
        <dbReference type="ChEBI" id="CHEBI:57623"/>
        <dbReference type="ChEBI" id="CHEBI:74411"/>
        <dbReference type="ChEBI" id="CHEBI:74415"/>
        <dbReference type="EC" id="2.5.1.75"/>
    </reaction>
</comment>
<sequence>MKQKVIAIVGPTAVGKSDLGIALAKRLNGEIISGDSMQIYKGMDIGTAKITKDGQQGVKHYMIDIKEPWESFSVADFQELVRKYIHVIAQKGKVPILVGGSGLYIQAALFDYHFSEQKRDTTFTEKMEEQIEKRVLRHFIKN</sequence>
<comment type="similarity">
    <text evidence="3 14">Belongs to the IPP transferase family.</text>
</comment>
<dbReference type="InterPro" id="IPR018022">
    <property type="entry name" value="IPT"/>
</dbReference>
<evidence type="ECO:0000256" key="5">
    <source>
        <dbReference type="ARBA" id="ARBA00017477"/>
    </source>
</evidence>
<organism evidence="15 16">
    <name type="scientific">Tigheibacillus jepli</name>
    <dbReference type="NCBI Taxonomy" id="3035914"/>
    <lineage>
        <taxon>Bacteria</taxon>
        <taxon>Bacillati</taxon>
        <taxon>Bacillota</taxon>
        <taxon>Bacilli</taxon>
        <taxon>Bacillales</taxon>
        <taxon>Bacillaceae</taxon>
        <taxon>Tigheibacillus</taxon>
    </lineage>
</organism>
<keyword evidence="16" id="KW-1185">Reference proteome</keyword>
<evidence type="ECO:0000256" key="4">
    <source>
        <dbReference type="ARBA" id="ARBA00012665"/>
    </source>
</evidence>
<dbReference type="NCBIfam" id="TIGR00174">
    <property type="entry name" value="miaA"/>
    <property type="match status" value="1"/>
</dbReference>
<evidence type="ECO:0000313" key="15">
    <source>
        <dbReference type="EMBL" id="MDY0405803.1"/>
    </source>
</evidence>
<keyword evidence="6 14" id="KW-0808">Transferase</keyword>
<gene>
    <name evidence="15" type="primary">miaA</name>
    <name evidence="15" type="ORF">P5G51_010725</name>
</gene>
<evidence type="ECO:0000256" key="2">
    <source>
        <dbReference type="ARBA" id="ARBA00003213"/>
    </source>
</evidence>
<evidence type="ECO:0000256" key="3">
    <source>
        <dbReference type="ARBA" id="ARBA00005842"/>
    </source>
</evidence>
<evidence type="ECO:0000256" key="14">
    <source>
        <dbReference type="RuleBase" id="RU003785"/>
    </source>
</evidence>
<evidence type="ECO:0000256" key="6">
    <source>
        <dbReference type="ARBA" id="ARBA00022679"/>
    </source>
</evidence>
<comment type="function">
    <text evidence="2 13">Catalyzes the transfer of a dimethylallyl group onto the adenine at position 37 in tRNAs that read codons beginning with uridine, leading to the formation of N6-(dimethylallyl)adenosine (i(6)A).</text>
</comment>
<evidence type="ECO:0000256" key="9">
    <source>
        <dbReference type="ARBA" id="ARBA00022840"/>
    </source>
</evidence>
<dbReference type="Proteomes" id="UP001228376">
    <property type="component" value="Unassembled WGS sequence"/>
</dbReference>
<dbReference type="EC" id="2.5.1.75" evidence="4 12"/>
<reference evidence="15 16" key="1">
    <citation type="submission" date="2023-10" db="EMBL/GenBank/DDBJ databases">
        <title>179-bfca-hs.</title>
        <authorList>
            <person name="Miliotis G."/>
            <person name="Sengupta P."/>
            <person name="Hameed A."/>
            <person name="Chuvochina M."/>
            <person name="Mcdonagh F."/>
            <person name="Simpson A.C."/>
            <person name="Singh N.K."/>
            <person name="Rekha P.D."/>
            <person name="Raman K."/>
            <person name="Hugenholtz P."/>
            <person name="Venkateswaran K."/>
        </authorList>
    </citation>
    <scope>NUCLEOTIDE SEQUENCE [LARGE SCALE GENOMIC DNA]</scope>
    <source>
        <strain evidence="15 16">179-BFC-A-HS</strain>
    </source>
</reference>
<keyword evidence="7 12" id="KW-0819">tRNA processing</keyword>
<evidence type="ECO:0000256" key="7">
    <source>
        <dbReference type="ARBA" id="ARBA00022694"/>
    </source>
</evidence>
<evidence type="ECO:0000256" key="8">
    <source>
        <dbReference type="ARBA" id="ARBA00022741"/>
    </source>
</evidence>
<dbReference type="PANTHER" id="PTHR11088">
    <property type="entry name" value="TRNA DIMETHYLALLYLTRANSFERASE"/>
    <property type="match status" value="1"/>
</dbReference>
<evidence type="ECO:0000256" key="11">
    <source>
        <dbReference type="ARBA" id="ARBA00049563"/>
    </source>
</evidence>
<comment type="cofactor">
    <cofactor evidence="1">
        <name>Mg(2+)</name>
        <dbReference type="ChEBI" id="CHEBI:18420"/>
    </cofactor>
</comment>
<name>A0ABU5CJV8_9BACI</name>